<evidence type="ECO:0000313" key="1">
    <source>
        <dbReference type="EMBL" id="MBB3941332.1"/>
    </source>
</evidence>
<protein>
    <recommendedName>
        <fullName evidence="3">ApeA N-terminal domain-containing protein</fullName>
    </recommendedName>
</protein>
<comment type="caution">
    <text evidence="1">The sequence shown here is derived from an EMBL/GenBank/DDBJ whole genome shotgun (WGS) entry which is preliminary data.</text>
</comment>
<accession>A0A7W6C2H7</accession>
<name>A0A7W6C2H7_9SPHN</name>
<gene>
    <name evidence="1" type="ORF">GGR39_003008</name>
</gene>
<dbReference type="RefSeq" id="WP_183618066.1">
    <property type="nucleotide sequence ID" value="NZ_JACIDY010000008.1"/>
</dbReference>
<sequence length="421" mass="46745">MFELTSFSGSLSGHGHSHPIDFTAEVDDEGVLSVQLARLPFSDTAYGLYHTPEPTELLDRIVLEGIAENGTTFRSDSFSILYFSHGSIEGQELGFQGQCAVADITRTMAGPHKQASKLWLFRKFGTIHRISRETPLGKVWAGGMDESADSQKASGFLHLFDPSDTADDAWLEESERFFIHVLRVMSFASSSYLMPVVERVFSGTTERMRVVRRGRAVRPGLAPFPPIHLEPIFAVACDTFSTRAETVAKLDAAIRWFVMPAPTFESQLVNAMTSIENILEGELAAASRQFETSSAFKKRVSPLRKLLTESDAPSGMIDKLPELNRRAFREQIEALVAEWGIVTDDLPDGWLPALIKVRNHIVHTGVIPANVDTESGIPGHVIWAREIATRLILHMLGFVGGYQSWLHRDKTLHFPTCRPVG</sequence>
<dbReference type="EMBL" id="JACIDY010000008">
    <property type="protein sequence ID" value="MBB3941332.1"/>
    <property type="molecule type" value="Genomic_DNA"/>
</dbReference>
<dbReference type="AlphaFoldDB" id="A0A7W6C2H7"/>
<evidence type="ECO:0000313" key="2">
    <source>
        <dbReference type="Proteomes" id="UP000561459"/>
    </source>
</evidence>
<proteinExistence type="predicted"/>
<organism evidence="1 2">
    <name type="scientific">Novosphingobium fluoreni</name>
    <dbReference type="NCBI Taxonomy" id="1391222"/>
    <lineage>
        <taxon>Bacteria</taxon>
        <taxon>Pseudomonadati</taxon>
        <taxon>Pseudomonadota</taxon>
        <taxon>Alphaproteobacteria</taxon>
        <taxon>Sphingomonadales</taxon>
        <taxon>Sphingomonadaceae</taxon>
        <taxon>Novosphingobium</taxon>
    </lineage>
</organism>
<keyword evidence="2" id="KW-1185">Reference proteome</keyword>
<dbReference type="Proteomes" id="UP000561459">
    <property type="component" value="Unassembled WGS sequence"/>
</dbReference>
<reference evidence="1 2" key="1">
    <citation type="submission" date="2020-08" db="EMBL/GenBank/DDBJ databases">
        <title>Genomic Encyclopedia of Type Strains, Phase IV (KMG-IV): sequencing the most valuable type-strain genomes for metagenomic binning, comparative biology and taxonomic classification.</title>
        <authorList>
            <person name="Goeker M."/>
        </authorList>
    </citation>
    <scope>NUCLEOTIDE SEQUENCE [LARGE SCALE GENOMIC DNA]</scope>
    <source>
        <strain evidence="1 2">DSM 27568</strain>
    </source>
</reference>
<evidence type="ECO:0008006" key="3">
    <source>
        <dbReference type="Google" id="ProtNLM"/>
    </source>
</evidence>